<dbReference type="SUPFAM" id="SSF88946">
    <property type="entry name" value="Sigma2 domain of RNA polymerase sigma factors"/>
    <property type="match status" value="1"/>
</dbReference>
<feature type="domain" description="RNA polymerase sigma factor 70 region 4 type 2" evidence="7">
    <location>
        <begin position="107"/>
        <end position="159"/>
    </location>
</feature>
<dbReference type="Gene3D" id="1.10.1740.10">
    <property type="match status" value="1"/>
</dbReference>
<organism evidence="8 9">
    <name type="scientific">Allokutzneria multivorans</name>
    <dbReference type="NCBI Taxonomy" id="1142134"/>
    <lineage>
        <taxon>Bacteria</taxon>
        <taxon>Bacillati</taxon>
        <taxon>Actinomycetota</taxon>
        <taxon>Actinomycetes</taxon>
        <taxon>Pseudonocardiales</taxon>
        <taxon>Pseudonocardiaceae</taxon>
        <taxon>Allokutzneria</taxon>
    </lineage>
</organism>
<keyword evidence="2" id="KW-0805">Transcription regulation</keyword>
<evidence type="ECO:0000256" key="3">
    <source>
        <dbReference type="ARBA" id="ARBA00023082"/>
    </source>
</evidence>
<dbReference type="SUPFAM" id="SSF88659">
    <property type="entry name" value="Sigma3 and sigma4 domains of RNA polymerase sigma factors"/>
    <property type="match status" value="1"/>
</dbReference>
<dbReference type="EMBL" id="BAABAL010000018">
    <property type="protein sequence ID" value="GAA4021891.1"/>
    <property type="molecule type" value="Genomic_DNA"/>
</dbReference>
<dbReference type="InterPro" id="IPR014284">
    <property type="entry name" value="RNA_pol_sigma-70_dom"/>
</dbReference>
<keyword evidence="5" id="KW-0804">Transcription</keyword>
<feature type="domain" description="RNA polymerase sigma-70 region 2" evidence="6">
    <location>
        <begin position="12"/>
        <end position="78"/>
    </location>
</feature>
<evidence type="ECO:0000313" key="8">
    <source>
        <dbReference type="EMBL" id="GAA4021891.1"/>
    </source>
</evidence>
<gene>
    <name evidence="8" type="ORF">GCM10022247_52640</name>
</gene>
<dbReference type="Pfam" id="PF08281">
    <property type="entry name" value="Sigma70_r4_2"/>
    <property type="match status" value="1"/>
</dbReference>
<proteinExistence type="inferred from homology"/>
<evidence type="ECO:0000259" key="7">
    <source>
        <dbReference type="Pfam" id="PF08281"/>
    </source>
</evidence>
<evidence type="ECO:0000313" key="9">
    <source>
        <dbReference type="Proteomes" id="UP001501747"/>
    </source>
</evidence>
<evidence type="ECO:0000259" key="6">
    <source>
        <dbReference type="Pfam" id="PF04542"/>
    </source>
</evidence>
<comment type="similarity">
    <text evidence="1">Belongs to the sigma-70 factor family. ECF subfamily.</text>
</comment>
<evidence type="ECO:0000256" key="4">
    <source>
        <dbReference type="ARBA" id="ARBA00023125"/>
    </source>
</evidence>
<dbReference type="InterPro" id="IPR007627">
    <property type="entry name" value="RNA_pol_sigma70_r2"/>
</dbReference>
<reference evidence="9" key="1">
    <citation type="journal article" date="2019" name="Int. J. Syst. Evol. Microbiol.">
        <title>The Global Catalogue of Microorganisms (GCM) 10K type strain sequencing project: providing services to taxonomists for standard genome sequencing and annotation.</title>
        <authorList>
            <consortium name="The Broad Institute Genomics Platform"/>
            <consortium name="The Broad Institute Genome Sequencing Center for Infectious Disease"/>
            <person name="Wu L."/>
            <person name="Ma J."/>
        </authorList>
    </citation>
    <scope>NUCLEOTIDE SEQUENCE [LARGE SCALE GENOMIC DNA]</scope>
    <source>
        <strain evidence="9">JCM 17342</strain>
    </source>
</reference>
<dbReference type="PANTHER" id="PTHR43133:SF50">
    <property type="entry name" value="ECF RNA POLYMERASE SIGMA FACTOR SIGM"/>
    <property type="match status" value="1"/>
</dbReference>
<dbReference type="InterPro" id="IPR014325">
    <property type="entry name" value="RNA_pol_sigma-E_actinobac"/>
</dbReference>
<accession>A0ABP7T727</accession>
<sequence length="178" mass="20001">MAAVDDGFVEFVRERSSTLLRTARLLCAGDQGAAEDLLQDVLARVYCRWNRIVGDPEPYVRTALFNAAKHRWRRRSRRVAESRWDETVVGEHLSHHDGPEDRLAARDEAMRALAELPPRMRAVIVLRFFEDFSEEQTANVLGCSTGTVKSQTSRGLGKLRGLIDLSGKAAAEPVEEPR</sequence>
<dbReference type="Pfam" id="PF04542">
    <property type="entry name" value="Sigma70_r2"/>
    <property type="match status" value="1"/>
</dbReference>
<dbReference type="InterPro" id="IPR013324">
    <property type="entry name" value="RNA_pol_sigma_r3/r4-like"/>
</dbReference>
<dbReference type="PANTHER" id="PTHR43133">
    <property type="entry name" value="RNA POLYMERASE ECF-TYPE SIGMA FACTO"/>
    <property type="match status" value="1"/>
</dbReference>
<protein>
    <submittedName>
        <fullName evidence="8">SigE family RNA polymerase sigma factor</fullName>
    </submittedName>
</protein>
<dbReference type="InterPro" id="IPR036388">
    <property type="entry name" value="WH-like_DNA-bd_sf"/>
</dbReference>
<evidence type="ECO:0000256" key="1">
    <source>
        <dbReference type="ARBA" id="ARBA00010641"/>
    </source>
</evidence>
<dbReference type="NCBIfam" id="TIGR02937">
    <property type="entry name" value="sigma70-ECF"/>
    <property type="match status" value="1"/>
</dbReference>
<evidence type="ECO:0000256" key="2">
    <source>
        <dbReference type="ARBA" id="ARBA00023015"/>
    </source>
</evidence>
<evidence type="ECO:0000256" key="5">
    <source>
        <dbReference type="ARBA" id="ARBA00023163"/>
    </source>
</evidence>
<dbReference type="InterPro" id="IPR013249">
    <property type="entry name" value="RNA_pol_sigma70_r4_t2"/>
</dbReference>
<dbReference type="InterPro" id="IPR013325">
    <property type="entry name" value="RNA_pol_sigma_r2"/>
</dbReference>
<keyword evidence="4" id="KW-0238">DNA-binding</keyword>
<dbReference type="Gene3D" id="1.10.10.10">
    <property type="entry name" value="Winged helix-like DNA-binding domain superfamily/Winged helix DNA-binding domain"/>
    <property type="match status" value="1"/>
</dbReference>
<dbReference type="NCBIfam" id="TIGR02983">
    <property type="entry name" value="SigE-fam_strep"/>
    <property type="match status" value="1"/>
</dbReference>
<dbReference type="Proteomes" id="UP001501747">
    <property type="component" value="Unassembled WGS sequence"/>
</dbReference>
<dbReference type="CDD" id="cd06171">
    <property type="entry name" value="Sigma70_r4"/>
    <property type="match status" value="1"/>
</dbReference>
<name>A0ABP7T727_9PSEU</name>
<dbReference type="InterPro" id="IPR039425">
    <property type="entry name" value="RNA_pol_sigma-70-like"/>
</dbReference>
<keyword evidence="3" id="KW-0731">Sigma factor</keyword>
<keyword evidence="9" id="KW-1185">Reference proteome</keyword>
<comment type="caution">
    <text evidence="8">The sequence shown here is derived from an EMBL/GenBank/DDBJ whole genome shotgun (WGS) entry which is preliminary data.</text>
</comment>